<dbReference type="Pfam" id="PF04339">
    <property type="entry name" value="FemAB_like"/>
    <property type="match status" value="1"/>
</dbReference>
<dbReference type="Proteomes" id="UP001108027">
    <property type="component" value="Unassembled WGS sequence"/>
</dbReference>
<organism evidence="1 2">
    <name type="scientific">Alloalcanivorax marinus</name>
    <dbReference type="NCBI Taxonomy" id="1177169"/>
    <lineage>
        <taxon>Bacteria</taxon>
        <taxon>Pseudomonadati</taxon>
        <taxon>Pseudomonadota</taxon>
        <taxon>Gammaproteobacteria</taxon>
        <taxon>Oceanospirillales</taxon>
        <taxon>Alcanivoracaceae</taxon>
        <taxon>Alloalcanivorax</taxon>
    </lineage>
</organism>
<evidence type="ECO:0000313" key="1">
    <source>
        <dbReference type="EMBL" id="MCC4307296.1"/>
    </source>
</evidence>
<proteinExistence type="predicted"/>
<dbReference type="SUPFAM" id="SSF55729">
    <property type="entry name" value="Acyl-CoA N-acyltransferases (Nat)"/>
    <property type="match status" value="1"/>
</dbReference>
<dbReference type="Gene3D" id="3.40.630.30">
    <property type="match status" value="1"/>
</dbReference>
<evidence type="ECO:0000313" key="2">
    <source>
        <dbReference type="Proteomes" id="UP001108027"/>
    </source>
</evidence>
<comment type="caution">
    <text evidence="1">The sequence shown here is derived from an EMBL/GenBank/DDBJ whole genome shotgun (WGS) entry which is preliminary data.</text>
</comment>
<dbReference type="PANTHER" id="PTHR47017">
    <property type="entry name" value="ACYL-COA"/>
    <property type="match status" value="1"/>
</dbReference>
<dbReference type="InterPro" id="IPR016181">
    <property type="entry name" value="Acyl_CoA_acyltransferase"/>
</dbReference>
<accession>A0A9Q3UHJ5</accession>
<dbReference type="InterPro" id="IPR007434">
    <property type="entry name" value="FemAB-like"/>
</dbReference>
<name>A0A9Q3UHJ5_9GAMM</name>
<dbReference type="PANTHER" id="PTHR47017:SF1">
    <property type="entry name" value="ACYL-COA"/>
    <property type="match status" value="1"/>
</dbReference>
<reference evidence="1" key="1">
    <citation type="submission" date="2021-10" db="EMBL/GenBank/DDBJ databases">
        <title>The diversity and Nitrogen Metabolism of Culturable Nitrate-Utilizing Bacteria Within the Oxygen Minimum Zone of the Changjiang (Yangtze River)Estuary.</title>
        <authorList>
            <person name="Zhang D."/>
            <person name="Zheng J."/>
            <person name="Liu S."/>
            <person name="He W."/>
        </authorList>
    </citation>
    <scope>NUCLEOTIDE SEQUENCE</scope>
    <source>
        <strain evidence="1">FXH-223</strain>
    </source>
</reference>
<gene>
    <name evidence="1" type="ORF">LL252_01820</name>
</gene>
<dbReference type="RefSeq" id="WP_228232501.1">
    <property type="nucleotide sequence ID" value="NZ_JAJGNA010000001.1"/>
</dbReference>
<keyword evidence="2" id="KW-1185">Reference proteome</keyword>
<dbReference type="EMBL" id="JAJGNA010000001">
    <property type="protein sequence ID" value="MCC4307296.1"/>
    <property type="molecule type" value="Genomic_DNA"/>
</dbReference>
<protein>
    <submittedName>
        <fullName evidence="1">GNAT family N-acetyltransferase</fullName>
    </submittedName>
</protein>
<dbReference type="AlphaFoldDB" id="A0A9Q3UHJ5"/>
<sequence length="371" mass="42706">MRFPFLTDAFLGALEDTGAATPERGWTPCHLRNGPIKDSHPQEDDAFLPLYVRDGSRGEYVFDFAWADAYQRHGLPYYPKLVSAIPFTPVVGPRWRGDWPADELWRQVRERVREQGASGWHLLFPDRAAREALAALPLIERQACHFRWFNRDYADFEAFLATFNSRKRKSVRRERRRVAEQGLTVERLTGADIGPESWRFFYHCYANTYLVRGQLPYLSEAFFLRLAERLGDQLLLVLARHGDEPVAAGLYLFDDRALYGRYWGSVREYDALHFEVCYYQGIEFAIERGLAEFDPGVQGEHKILRGFEPVLTYSLHWLAEPAFHEAVADFCQREARQVLAYRDEARTLLPYRADQAGTVTGAGSVDGASPR</sequence>